<dbReference type="OrthoDB" id="9812661at2"/>
<dbReference type="GO" id="GO:0032153">
    <property type="term" value="C:cell division site"/>
    <property type="evidence" value="ECO:0007669"/>
    <property type="project" value="TreeGrafter"/>
</dbReference>
<feature type="transmembrane region" description="Helical" evidence="6">
    <location>
        <begin position="397"/>
        <end position="415"/>
    </location>
</feature>
<feature type="transmembrane region" description="Helical" evidence="6">
    <location>
        <begin position="322"/>
        <end position="346"/>
    </location>
</feature>
<evidence type="ECO:0000256" key="1">
    <source>
        <dbReference type="ARBA" id="ARBA00004141"/>
    </source>
</evidence>
<feature type="transmembrane region" description="Helical" evidence="6">
    <location>
        <begin position="64"/>
        <end position="83"/>
    </location>
</feature>
<proteinExistence type="predicted"/>
<evidence type="ECO:0000256" key="5">
    <source>
        <dbReference type="ARBA" id="ARBA00023136"/>
    </source>
</evidence>
<reference evidence="7 8" key="1">
    <citation type="submission" date="2019-05" db="EMBL/GenBank/DDBJ databases">
        <authorList>
            <consortium name="Pathogen Informatics"/>
        </authorList>
    </citation>
    <scope>NUCLEOTIDE SEQUENCE [LARGE SCALE GENOMIC DNA]</scope>
    <source>
        <strain evidence="7 8">NCTC503</strain>
    </source>
</reference>
<keyword evidence="4 6" id="KW-1133">Transmembrane helix</keyword>
<keyword evidence="3" id="KW-0133">Cell shape</keyword>
<evidence type="ECO:0000256" key="2">
    <source>
        <dbReference type="ARBA" id="ARBA00022692"/>
    </source>
</evidence>
<dbReference type="EMBL" id="LR590481">
    <property type="protein sequence ID" value="VTQ83828.1"/>
    <property type="molecule type" value="Genomic_DNA"/>
</dbReference>
<dbReference type="GO" id="GO:0015648">
    <property type="term" value="F:lipid-linked peptidoglycan transporter activity"/>
    <property type="evidence" value="ECO:0007669"/>
    <property type="project" value="TreeGrafter"/>
</dbReference>
<feature type="transmembrane region" description="Helical" evidence="6">
    <location>
        <begin position="35"/>
        <end position="52"/>
    </location>
</feature>
<dbReference type="PANTHER" id="PTHR30474">
    <property type="entry name" value="CELL CYCLE PROTEIN"/>
    <property type="match status" value="1"/>
</dbReference>
<feature type="transmembrane region" description="Helical" evidence="6">
    <location>
        <begin position="287"/>
        <end position="310"/>
    </location>
</feature>
<dbReference type="KEGG" id="hhw:NCTC503_00428"/>
<evidence type="ECO:0000313" key="7">
    <source>
        <dbReference type="EMBL" id="VTQ83828.1"/>
    </source>
</evidence>
<dbReference type="InterPro" id="IPR001182">
    <property type="entry name" value="FtsW/RodA"/>
</dbReference>
<dbReference type="GO" id="GO:0051301">
    <property type="term" value="P:cell division"/>
    <property type="evidence" value="ECO:0007669"/>
    <property type="project" value="InterPro"/>
</dbReference>
<gene>
    <name evidence="7" type="primary">ftsW_1</name>
    <name evidence="7" type="ORF">NCTC503_00428</name>
</gene>
<keyword evidence="5 6" id="KW-0472">Membrane</keyword>
<feature type="transmembrane region" description="Helical" evidence="6">
    <location>
        <begin position="120"/>
        <end position="137"/>
    </location>
</feature>
<comment type="subcellular location">
    <subcellularLocation>
        <location evidence="1">Membrane</location>
        <topology evidence="1">Multi-pass membrane protein</topology>
    </subcellularLocation>
</comment>
<keyword evidence="2 6" id="KW-0812">Transmembrane</keyword>
<dbReference type="Pfam" id="PF01098">
    <property type="entry name" value="FTSW_RODA_SPOVE"/>
    <property type="match status" value="1"/>
</dbReference>
<feature type="transmembrane region" description="Helical" evidence="6">
    <location>
        <begin position="224"/>
        <end position="241"/>
    </location>
</feature>
<dbReference type="Proteomes" id="UP000308489">
    <property type="component" value="Chromosome 1"/>
</dbReference>
<feature type="transmembrane region" description="Helical" evidence="6">
    <location>
        <begin position="247"/>
        <end position="266"/>
    </location>
</feature>
<evidence type="ECO:0000313" key="8">
    <source>
        <dbReference type="Proteomes" id="UP000308489"/>
    </source>
</evidence>
<feature type="transmembrane region" description="Helical" evidence="6">
    <location>
        <begin position="198"/>
        <end position="217"/>
    </location>
</feature>
<dbReference type="AlphaFoldDB" id="A0A4U9R072"/>
<evidence type="ECO:0000256" key="4">
    <source>
        <dbReference type="ARBA" id="ARBA00022989"/>
    </source>
</evidence>
<dbReference type="RefSeq" id="WP_138209230.1">
    <property type="nucleotide sequence ID" value="NZ_CBCRUQ010000008.1"/>
</dbReference>
<sequence length="423" mass="47436">MNTYKREKILLKFTYLFTIICFFNLALIQSTFDKGAMAMAGILCVLLAYSHFIIRKFFPEGDKYILIFANILSVIGIVMLYRLNKLESIKQVMWFTVGICLFIFIVVLLPDLKRFSKYKYFYMIVTIAFMALGTLFGKEKFGSKNWVKIGGFGFQPSEFGKLALVAYLSAALKDYEHKMSEFIEKHNLTKKNSMEKSIQSIKILLEPAIVVMLSLGFMVLQKDLGSALIFFGISITMLYIGTSKTKYVIVCFFLFILGGIISYQIFGHVRVRVNIWENPWKYGNKEGYQLVQSLIAIVSGGFFGSGLGLGQPKIIPVVTSDFIFAAICEEMGIITGIAIMLLYFLLFYRCMRAAINTDDDFSKLLAVGYSTMIASQVLVIIGGVTGAIPLTGITLPFVSYGGTSMVIVFFALGILQKISEEGR</sequence>
<evidence type="ECO:0000256" key="6">
    <source>
        <dbReference type="SAM" id="Phobius"/>
    </source>
</evidence>
<keyword evidence="8" id="KW-1185">Reference proteome</keyword>
<organism evidence="7 8">
    <name type="scientific">Hathewaya histolytica</name>
    <name type="common">Clostridium histolyticum</name>
    <dbReference type="NCBI Taxonomy" id="1498"/>
    <lineage>
        <taxon>Bacteria</taxon>
        <taxon>Bacillati</taxon>
        <taxon>Bacillota</taxon>
        <taxon>Clostridia</taxon>
        <taxon>Eubacteriales</taxon>
        <taxon>Clostridiaceae</taxon>
        <taxon>Hathewaya</taxon>
    </lineage>
</organism>
<evidence type="ECO:0000256" key="3">
    <source>
        <dbReference type="ARBA" id="ARBA00022960"/>
    </source>
</evidence>
<feature type="transmembrane region" description="Helical" evidence="6">
    <location>
        <begin position="9"/>
        <end position="29"/>
    </location>
</feature>
<feature type="transmembrane region" description="Helical" evidence="6">
    <location>
        <begin position="89"/>
        <end position="108"/>
    </location>
</feature>
<dbReference type="GO" id="GO:0008360">
    <property type="term" value="P:regulation of cell shape"/>
    <property type="evidence" value="ECO:0007669"/>
    <property type="project" value="UniProtKB-KW"/>
</dbReference>
<name>A0A4U9R072_HATHI</name>
<protein>
    <submittedName>
        <fullName evidence="7">Cell cycle protein FtsW</fullName>
    </submittedName>
</protein>
<dbReference type="PANTHER" id="PTHR30474:SF3">
    <property type="entry name" value="PEPTIDOGLYCAN GLYCOSYLTRANSFERASE RODA"/>
    <property type="match status" value="1"/>
</dbReference>
<dbReference type="GO" id="GO:0005886">
    <property type="term" value="C:plasma membrane"/>
    <property type="evidence" value="ECO:0007669"/>
    <property type="project" value="TreeGrafter"/>
</dbReference>
<accession>A0A4U9R072</accession>
<feature type="transmembrane region" description="Helical" evidence="6">
    <location>
        <begin position="367"/>
        <end position="391"/>
    </location>
</feature>